<protein>
    <submittedName>
        <fullName evidence="1">Uncharacterized protein</fullName>
    </submittedName>
</protein>
<sequence>MSFGLLNDFLQTSKEERVEVLYRYLVNGESASFIAEDFYSNKNYAWKVYAITQGYSESKGMNRGKVSTTKDNIKNFIETYPKGTYDKGLTLSEWIDNSETKPSFISEFRKLRELMEIENEHQKMVEERVKKHEQERIKKIFSKFHNTPIKIKYKRPITLVSGTTPDTYNQMLSEMFPNRTVIYELDGFYDVKYQYNCNVKVFFYPDFLYIIEKPYFGNLFNGNEYVEGVSRDWTLFDKLIMYKDINKVHGSYASVHNETKFSTSEWAYSDTYEVTHFYLGEVGEVFYTHRNDDKTEEIISTINNIIKIYKGE</sequence>
<dbReference type="EMBL" id="RMVN01000003">
    <property type="protein sequence ID" value="RSK21798.1"/>
    <property type="molecule type" value="Genomic_DNA"/>
</dbReference>
<evidence type="ECO:0000313" key="2">
    <source>
        <dbReference type="Proteomes" id="UP000269220"/>
    </source>
</evidence>
<evidence type="ECO:0000313" key="1">
    <source>
        <dbReference type="EMBL" id="RSK21798.1"/>
    </source>
</evidence>
<reference evidence="1 2" key="1">
    <citation type="submission" date="2018-11" db="EMBL/GenBank/DDBJ databases">
        <title>Species Designations Belie Phenotypic and Genotypic Heterogeneity in Oral Streptococci.</title>
        <authorList>
            <person name="Velsko I."/>
        </authorList>
    </citation>
    <scope>NUCLEOTIDE SEQUENCE [LARGE SCALE GENOMIC DNA]</scope>
    <source>
        <strain evidence="1 2">BCC05</strain>
    </source>
</reference>
<dbReference type="RefSeq" id="WP_125458127.1">
    <property type="nucleotide sequence ID" value="NZ_RMVN01000003.1"/>
</dbReference>
<comment type="caution">
    <text evidence="1">The sequence shown here is derived from an EMBL/GenBank/DDBJ whole genome shotgun (WGS) entry which is preliminary data.</text>
</comment>
<name>A0A3R9MHH7_STROR</name>
<organism evidence="1 2">
    <name type="scientific">Streptococcus oralis</name>
    <dbReference type="NCBI Taxonomy" id="1303"/>
    <lineage>
        <taxon>Bacteria</taxon>
        <taxon>Bacillati</taxon>
        <taxon>Bacillota</taxon>
        <taxon>Bacilli</taxon>
        <taxon>Lactobacillales</taxon>
        <taxon>Streptococcaceae</taxon>
        <taxon>Streptococcus</taxon>
    </lineage>
</organism>
<dbReference type="AlphaFoldDB" id="A0A3R9MHH7"/>
<gene>
    <name evidence="1" type="ORF">D8800_03255</name>
</gene>
<dbReference type="Proteomes" id="UP000269220">
    <property type="component" value="Unassembled WGS sequence"/>
</dbReference>
<proteinExistence type="predicted"/>
<accession>A0A3R9MHH7</accession>